<evidence type="ECO:0000313" key="2">
    <source>
        <dbReference type="EMBL" id="CAE1293372.1"/>
    </source>
</evidence>
<dbReference type="AlphaFoldDB" id="A0A812DAC0"/>
<keyword evidence="3" id="KW-1185">Reference proteome</keyword>
<accession>A0A812DAC0</accession>
<dbReference type="EMBL" id="CAHIKZ030002888">
    <property type="protein sequence ID" value="CAE1293372.1"/>
    <property type="molecule type" value="Genomic_DNA"/>
</dbReference>
<keyword evidence="1" id="KW-0812">Transmembrane</keyword>
<keyword evidence="1" id="KW-1133">Transmembrane helix</keyword>
<evidence type="ECO:0000256" key="1">
    <source>
        <dbReference type="SAM" id="Phobius"/>
    </source>
</evidence>
<keyword evidence="1" id="KW-0472">Membrane</keyword>
<proteinExistence type="predicted"/>
<dbReference type="Proteomes" id="UP000597762">
    <property type="component" value="Unassembled WGS sequence"/>
</dbReference>
<name>A0A812DAC0_ACAPH</name>
<protein>
    <submittedName>
        <fullName evidence="2">Uncharacterized protein</fullName>
    </submittedName>
</protein>
<comment type="caution">
    <text evidence="2">The sequence shown here is derived from an EMBL/GenBank/DDBJ whole genome shotgun (WGS) entry which is preliminary data.</text>
</comment>
<feature type="transmembrane region" description="Helical" evidence="1">
    <location>
        <begin position="172"/>
        <end position="192"/>
    </location>
</feature>
<sequence length="216" mass="25554">MQVAAFISFFSIFLLHLQSFPFLWSVAVICYHSSLLRPLPENFPGLFITFEPGLKLKQTFTFYSVYFLLHSILSSSNIFFPFSFYFFSLNFLFLLFSFLVLCPPTSSVFHSLFNFFVFLLLSCYLYHSLCLVLFFRHTPLSFFYSHRLYIYFSYSSSSFSSSIYVFRFHFIYFSSCFTFIPLTISLSFSLYLQTPHFKYISSVISSPFYFSFTCPL</sequence>
<feature type="transmembrane region" description="Helical" evidence="1">
    <location>
        <begin position="112"/>
        <end position="136"/>
    </location>
</feature>
<feature type="transmembrane region" description="Helical" evidence="1">
    <location>
        <begin position="87"/>
        <end position="106"/>
    </location>
</feature>
<organism evidence="2 3">
    <name type="scientific">Acanthosepion pharaonis</name>
    <name type="common">Pharaoh cuttlefish</name>
    <name type="synonym">Sepia pharaonis</name>
    <dbReference type="NCBI Taxonomy" id="158019"/>
    <lineage>
        <taxon>Eukaryota</taxon>
        <taxon>Metazoa</taxon>
        <taxon>Spiralia</taxon>
        <taxon>Lophotrochozoa</taxon>
        <taxon>Mollusca</taxon>
        <taxon>Cephalopoda</taxon>
        <taxon>Coleoidea</taxon>
        <taxon>Decapodiformes</taxon>
        <taxon>Sepiida</taxon>
        <taxon>Sepiina</taxon>
        <taxon>Sepiidae</taxon>
        <taxon>Acanthosepion</taxon>
    </lineage>
</organism>
<evidence type="ECO:0000313" key="3">
    <source>
        <dbReference type="Proteomes" id="UP000597762"/>
    </source>
</evidence>
<reference evidence="2" key="1">
    <citation type="submission" date="2021-01" db="EMBL/GenBank/DDBJ databases">
        <authorList>
            <person name="Li R."/>
            <person name="Bekaert M."/>
        </authorList>
    </citation>
    <scope>NUCLEOTIDE SEQUENCE</scope>
    <source>
        <strain evidence="2">Farmed</strain>
    </source>
</reference>
<gene>
    <name evidence="2" type="ORF">SPHA_49773</name>
</gene>